<keyword evidence="12" id="KW-0460">Magnesium</keyword>
<evidence type="ECO:0000256" key="14">
    <source>
        <dbReference type="ARBA" id="ARBA00023136"/>
    </source>
</evidence>
<feature type="transmembrane region" description="Helical" evidence="19">
    <location>
        <begin position="18"/>
        <end position="39"/>
    </location>
</feature>
<evidence type="ECO:0000256" key="11">
    <source>
        <dbReference type="ARBA" id="ARBA00022824"/>
    </source>
</evidence>
<feature type="transmembrane region" description="Helical" evidence="19">
    <location>
        <begin position="103"/>
        <end position="122"/>
    </location>
</feature>
<evidence type="ECO:0000313" key="20">
    <source>
        <dbReference type="Proteomes" id="UP000887575"/>
    </source>
</evidence>
<dbReference type="PANTHER" id="PTHR10571:SF0">
    <property type="entry name" value="UDP-N-ACETYLGLUCOSAMINE--DOLICHYL-PHOSPHATE N-ACETYLGLUCOSAMINEPHOSPHOTRANSFERASE"/>
    <property type="match status" value="1"/>
</dbReference>
<evidence type="ECO:0000256" key="7">
    <source>
        <dbReference type="ARBA" id="ARBA00022676"/>
    </source>
</evidence>
<evidence type="ECO:0000256" key="10">
    <source>
        <dbReference type="ARBA" id="ARBA00022723"/>
    </source>
</evidence>
<evidence type="ECO:0000256" key="16">
    <source>
        <dbReference type="ARBA" id="ARBA00033238"/>
    </source>
</evidence>
<feature type="transmembrane region" description="Helical" evidence="19">
    <location>
        <begin position="272"/>
        <end position="290"/>
    </location>
</feature>
<dbReference type="AlphaFoldDB" id="A0AAF3F9Q3"/>
<name>A0AAF3F9Q3_9BILA</name>
<dbReference type="PANTHER" id="PTHR10571">
    <property type="entry name" value="UDP-N-ACETYLGLUCOSAMINE--DOLICHYL-PHOSPHATE N-ACETYLGLUCOSAMINEPHOSPHOTRANSFERASE"/>
    <property type="match status" value="1"/>
</dbReference>
<dbReference type="InterPro" id="IPR000715">
    <property type="entry name" value="Glycosyl_transferase_4"/>
</dbReference>
<dbReference type="WBParaSite" id="MBELARI_LOCUS3327">
    <property type="protein sequence ID" value="MBELARI_LOCUS3327"/>
    <property type="gene ID" value="MBELARI_LOCUS3327"/>
</dbReference>
<dbReference type="GO" id="GO:0046872">
    <property type="term" value="F:metal ion binding"/>
    <property type="evidence" value="ECO:0007669"/>
    <property type="project" value="UniProtKB-KW"/>
</dbReference>
<evidence type="ECO:0000256" key="9">
    <source>
        <dbReference type="ARBA" id="ARBA00022692"/>
    </source>
</evidence>
<comment type="function">
    <text evidence="17">UDP-N-acetylglucosamine--dolichyl-phosphate N-acetylglucosaminephosphotransferase that operates in the biosynthetic pathway of dolichol-linked oligosaccharides, the glycan precursors employed in protein asparagine (N)-glycosylation. The assembly of dolichol-linked oligosaccharides begins on the cytosolic side of the endoplasmic reticulum membrane and finishes in its lumen. The sequential addition of sugars to dolichol pyrophosphate produces dolichol-linked oligosaccharides containing fourteen sugars, including two GlcNAcs, nine mannoses and three glucoses. Once assembled, the oligosaccharide is transferred from the lipid to nascent proteins by oligosaccharyltransferases. Catalyzes the initial step of dolichol-linked oligosaccharide biosynthesis, transfering GlcNAc-1-P from cytosolic UDP-GlcNAc onto the carrier lipid dolichyl phosphate (P-dolichol), yielding GlcNAc-P-P-dolichol embedded in the cytoplasmic leaflet of the endoplasmic reticulum membrane.</text>
</comment>
<evidence type="ECO:0000256" key="2">
    <source>
        <dbReference type="ARBA" id="ARBA00004477"/>
    </source>
</evidence>
<keyword evidence="11" id="KW-0256">Endoplasmic reticulum</keyword>
<evidence type="ECO:0000256" key="18">
    <source>
        <dbReference type="ARBA" id="ARBA00045078"/>
    </source>
</evidence>
<evidence type="ECO:0000256" key="12">
    <source>
        <dbReference type="ARBA" id="ARBA00022842"/>
    </source>
</evidence>
<keyword evidence="9 19" id="KW-0812">Transmembrane</keyword>
<evidence type="ECO:0000256" key="19">
    <source>
        <dbReference type="SAM" id="Phobius"/>
    </source>
</evidence>
<comment type="pathway">
    <text evidence="3">Protein modification; protein glycosylation.</text>
</comment>
<keyword evidence="13 19" id="KW-1133">Transmembrane helix</keyword>
<evidence type="ECO:0000256" key="17">
    <source>
        <dbReference type="ARBA" id="ARBA00044717"/>
    </source>
</evidence>
<evidence type="ECO:0000256" key="13">
    <source>
        <dbReference type="ARBA" id="ARBA00022989"/>
    </source>
</evidence>
<protein>
    <recommendedName>
        <fullName evidence="6">UDP-N-acetylglucosamine--dolichyl-phosphate N-acetylglucosaminephosphotransferase</fullName>
        <ecNumber evidence="5">2.7.8.15</ecNumber>
    </recommendedName>
    <alternativeName>
        <fullName evidence="15">GlcNAc-1-P transferase</fullName>
    </alternativeName>
    <alternativeName>
        <fullName evidence="16">N-acetylglucosamine-1-phosphate transferase</fullName>
    </alternativeName>
</protein>
<dbReference type="Proteomes" id="UP000887575">
    <property type="component" value="Unassembled WGS sequence"/>
</dbReference>
<evidence type="ECO:0000256" key="1">
    <source>
        <dbReference type="ARBA" id="ARBA00001946"/>
    </source>
</evidence>
<evidence type="ECO:0000256" key="3">
    <source>
        <dbReference type="ARBA" id="ARBA00004922"/>
    </source>
</evidence>
<feature type="transmembrane region" description="Helical" evidence="19">
    <location>
        <begin position="401"/>
        <end position="425"/>
    </location>
</feature>
<keyword evidence="7" id="KW-0328">Glycosyltransferase</keyword>
<evidence type="ECO:0000256" key="6">
    <source>
        <dbReference type="ARBA" id="ARBA00017659"/>
    </source>
</evidence>
<evidence type="ECO:0000256" key="8">
    <source>
        <dbReference type="ARBA" id="ARBA00022679"/>
    </source>
</evidence>
<dbReference type="GO" id="GO:0016757">
    <property type="term" value="F:glycosyltransferase activity"/>
    <property type="evidence" value="ECO:0007669"/>
    <property type="project" value="UniProtKB-KW"/>
</dbReference>
<comment type="similarity">
    <text evidence="4">Belongs to the glycosyltransferase 4 family.</text>
</comment>
<feature type="transmembrane region" description="Helical" evidence="19">
    <location>
        <begin position="134"/>
        <end position="151"/>
    </location>
</feature>
<dbReference type="CDD" id="cd06855">
    <property type="entry name" value="GT_GPT_euk"/>
    <property type="match status" value="1"/>
</dbReference>
<dbReference type="InterPro" id="IPR033895">
    <property type="entry name" value="GPT"/>
</dbReference>
<dbReference type="Pfam" id="PF00953">
    <property type="entry name" value="Glycos_transf_4"/>
    <property type="match status" value="1"/>
</dbReference>
<organism evidence="20 21">
    <name type="scientific">Mesorhabditis belari</name>
    <dbReference type="NCBI Taxonomy" id="2138241"/>
    <lineage>
        <taxon>Eukaryota</taxon>
        <taxon>Metazoa</taxon>
        <taxon>Ecdysozoa</taxon>
        <taxon>Nematoda</taxon>
        <taxon>Chromadorea</taxon>
        <taxon>Rhabditida</taxon>
        <taxon>Rhabditina</taxon>
        <taxon>Rhabditomorpha</taxon>
        <taxon>Rhabditoidea</taxon>
        <taxon>Rhabditidae</taxon>
        <taxon>Mesorhabditinae</taxon>
        <taxon>Mesorhabditis</taxon>
    </lineage>
</organism>
<keyword evidence="20" id="KW-1185">Reference proteome</keyword>
<feature type="transmembrane region" description="Helical" evidence="19">
    <location>
        <begin position="182"/>
        <end position="202"/>
    </location>
</feature>
<feature type="transmembrane region" description="Helical" evidence="19">
    <location>
        <begin position="296"/>
        <end position="316"/>
    </location>
</feature>
<dbReference type="EC" id="2.7.8.15" evidence="5"/>
<evidence type="ECO:0000256" key="15">
    <source>
        <dbReference type="ARBA" id="ARBA00029567"/>
    </source>
</evidence>
<dbReference type="GO" id="GO:0005789">
    <property type="term" value="C:endoplasmic reticulum membrane"/>
    <property type="evidence" value="ECO:0007669"/>
    <property type="project" value="UniProtKB-SubCell"/>
</dbReference>
<reference evidence="21" key="1">
    <citation type="submission" date="2024-02" db="UniProtKB">
        <authorList>
            <consortium name="WormBaseParasite"/>
        </authorList>
    </citation>
    <scope>IDENTIFICATION</scope>
</reference>
<evidence type="ECO:0000313" key="21">
    <source>
        <dbReference type="WBParaSite" id="MBELARI_LOCUS3327"/>
    </source>
</evidence>
<dbReference type="GO" id="GO:0003975">
    <property type="term" value="F:UDP-N-acetylglucosamine-dolichyl-phosphate N-acetylglucosaminephosphotransferase activity"/>
    <property type="evidence" value="ECO:0007669"/>
    <property type="project" value="UniProtKB-EC"/>
</dbReference>
<proteinExistence type="inferred from homology"/>
<comment type="catalytic activity">
    <reaction evidence="18">
        <text>a di-trans,poly-cis-dolichyl phosphate + UDP-N-acetyl-alpha-D-glucosamine = an N-acetyl-alpha-D-glucosaminyl-diphospho-di-trans,poly-cis-dolichol + UMP</text>
        <dbReference type="Rhea" id="RHEA:13289"/>
        <dbReference type="Rhea" id="RHEA-COMP:19498"/>
        <dbReference type="Rhea" id="RHEA-COMP:19507"/>
        <dbReference type="ChEBI" id="CHEBI:57683"/>
        <dbReference type="ChEBI" id="CHEBI:57705"/>
        <dbReference type="ChEBI" id="CHEBI:57865"/>
        <dbReference type="ChEBI" id="CHEBI:58427"/>
        <dbReference type="EC" id="2.7.8.15"/>
    </reaction>
    <physiologicalReaction direction="left-to-right" evidence="18">
        <dbReference type="Rhea" id="RHEA:13290"/>
    </physiologicalReaction>
</comment>
<comment type="subcellular location">
    <subcellularLocation>
        <location evidence="2">Endoplasmic reticulum membrane</location>
        <topology evidence="2">Multi-pass membrane protein</topology>
    </subcellularLocation>
</comment>
<keyword evidence="10" id="KW-0479">Metal-binding</keyword>
<feature type="transmembrane region" description="Helical" evidence="19">
    <location>
        <begin position="68"/>
        <end position="88"/>
    </location>
</feature>
<dbReference type="GO" id="GO:0006488">
    <property type="term" value="P:dolichol-linked oligosaccharide biosynthetic process"/>
    <property type="evidence" value="ECO:0007669"/>
    <property type="project" value="InterPro"/>
</dbReference>
<accession>A0AAF3F9Q3</accession>
<keyword evidence="8" id="KW-0808">Transferase</keyword>
<feature type="transmembrane region" description="Helical" evidence="19">
    <location>
        <begin position="238"/>
        <end position="260"/>
    </location>
</feature>
<evidence type="ECO:0000256" key="5">
    <source>
        <dbReference type="ARBA" id="ARBA00013225"/>
    </source>
</evidence>
<sequence length="429" mass="49221">MSKTKITSFFQTYERMSLFTITTNCLLSLLGGFVSLKLIQEYIPIFIQRGHYGNDQCKVSNAPIPEPMGVITAAVYLIIMFIFIPFPFLEWTYTERLFPHDKFLAFLSAIISICTAILLGFADDMLDLRWRHKLLFPTLSSLPVLMVYYVQGSSTTIVVPKIARSIVSFLGFEMTTSLDINLLYYVFMGMVIVFCTNSINIYAGINGLEVGQSLVIASSITLYNVIQLYRLQDPIECWYNWLSIYFLLPFITTSLILYNFNKYPARVFVGDTYCYWAGMTLAVVAILGHFSKTAMLFFIPQAFNFIYSTPQLFHLVPCPRHRLPKFDSKTDTVGMSFAEFKKSELDRFGQWVVTILSTIGLLFKEDFNNDGEKWIRLNNFTVINLVLKFVGPVREGTLTKLLLLLQVFSSILAFIIRFFLARILYDVVL</sequence>
<evidence type="ECO:0000256" key="4">
    <source>
        <dbReference type="ARBA" id="ARBA00009317"/>
    </source>
</evidence>
<comment type="cofactor">
    <cofactor evidence="1">
        <name>Mg(2+)</name>
        <dbReference type="ChEBI" id="CHEBI:18420"/>
    </cofactor>
</comment>
<keyword evidence="14 19" id="KW-0472">Membrane</keyword>